<feature type="transmembrane region" description="Helical" evidence="3">
    <location>
        <begin position="218"/>
        <end position="236"/>
    </location>
</feature>
<evidence type="ECO:0000313" key="6">
    <source>
        <dbReference type="Proteomes" id="UP000016801"/>
    </source>
</evidence>
<dbReference type="GO" id="GO:0022857">
    <property type="term" value="F:transmembrane transporter activity"/>
    <property type="evidence" value="ECO:0007669"/>
    <property type="project" value="InterPro"/>
</dbReference>
<comment type="caution">
    <text evidence="5">The sequence shown here is derived from an EMBL/GenBank/DDBJ whole genome shotgun (WGS) entry which is preliminary data.</text>
</comment>
<evidence type="ECO:0000259" key="4">
    <source>
        <dbReference type="Pfam" id="PF06738"/>
    </source>
</evidence>
<reference evidence="5 6" key="1">
    <citation type="journal article" date="2013" name="PLoS Genet.">
        <title>Plant-symbiotic fungi as chemical engineers: Multi-genome analysis of the Clavicipitaceae reveals dynamics of alkaloid loci.</title>
        <authorList>
            <person name="Schardl C.L."/>
            <person name="Young C.A."/>
            <person name="Hesse U."/>
            <person name="Amyotte S.G."/>
            <person name="Andreeva K."/>
            <person name="Calie P.J."/>
            <person name="Fleetwood D.J."/>
            <person name="Haws D.C."/>
            <person name="Moore N."/>
            <person name="Oeser B."/>
            <person name="Panaccione D.G."/>
            <person name="Schweri K.K."/>
            <person name="Voisey C.R."/>
            <person name="Farman M.L."/>
            <person name="Jaromczyk J.W."/>
            <person name="Roe B.A."/>
            <person name="O'Sullivan D.M."/>
            <person name="Scott B."/>
            <person name="Tudzynski P."/>
            <person name="An Z."/>
            <person name="Arnaoudova E.G."/>
            <person name="Bullock C.T."/>
            <person name="Charlton N.D."/>
            <person name="Chen L."/>
            <person name="Cox M."/>
            <person name="Dinkins R.D."/>
            <person name="Florea S."/>
            <person name="Glenn A.E."/>
            <person name="Gordon A."/>
            <person name="Gueldener U."/>
            <person name="Harris D.R."/>
            <person name="Hollin W."/>
            <person name="Jaromczyk J."/>
            <person name="Johnson R.D."/>
            <person name="Khan A.K."/>
            <person name="Leistner E."/>
            <person name="Leuchtmann A."/>
            <person name="Li C."/>
            <person name="Liu J."/>
            <person name="Liu J."/>
            <person name="Liu M."/>
            <person name="Mace W."/>
            <person name="Machado C."/>
            <person name="Nagabhyru P."/>
            <person name="Pan J."/>
            <person name="Schmid J."/>
            <person name="Sugawara K."/>
            <person name="Steiner U."/>
            <person name="Takach J.E."/>
            <person name="Tanaka E."/>
            <person name="Webb J.S."/>
            <person name="Wilson E.V."/>
            <person name="Wiseman J.L."/>
            <person name="Yoshida R."/>
            <person name="Zeng Z."/>
        </authorList>
    </citation>
    <scope>NUCLEOTIDE SEQUENCE [LARGE SCALE GENOMIC DNA]</scope>
    <source>
        <strain evidence="5 6">20.1</strain>
    </source>
</reference>
<feature type="transmembrane region" description="Helical" evidence="3">
    <location>
        <begin position="265"/>
        <end position="288"/>
    </location>
</feature>
<feature type="transmembrane region" description="Helical" evidence="3">
    <location>
        <begin position="86"/>
        <end position="105"/>
    </location>
</feature>
<evidence type="ECO:0000256" key="3">
    <source>
        <dbReference type="SAM" id="Phobius"/>
    </source>
</evidence>
<feature type="transmembrane region" description="Helical" evidence="3">
    <location>
        <begin position="243"/>
        <end position="259"/>
    </location>
</feature>
<protein>
    <recommendedName>
        <fullName evidence="4">Threonine/serine exporter-like N-terminal domain-containing protein</fullName>
    </recommendedName>
</protein>
<dbReference type="InterPro" id="IPR051361">
    <property type="entry name" value="ThrE/Ser_Exporter"/>
</dbReference>
<evidence type="ECO:0000256" key="2">
    <source>
        <dbReference type="SAM" id="MobiDB-lite"/>
    </source>
</evidence>
<comment type="similarity">
    <text evidence="1">Belongs to the ThrE exporter (TC 2.A.79) family.</text>
</comment>
<accession>M1W1G0</accession>
<feature type="transmembrane region" description="Helical" evidence="3">
    <location>
        <begin position="176"/>
        <end position="198"/>
    </location>
</feature>
<dbReference type="PANTHER" id="PTHR31082:SF4">
    <property type="entry name" value="PHEROMONE-REGULATED MEMBRANE PROTEIN 10"/>
    <property type="match status" value="1"/>
</dbReference>
<evidence type="ECO:0000313" key="5">
    <source>
        <dbReference type="EMBL" id="CCE26765.1"/>
    </source>
</evidence>
<feature type="transmembrane region" description="Helical" evidence="3">
    <location>
        <begin position="142"/>
        <end position="164"/>
    </location>
</feature>
<feature type="transmembrane region" description="Helical" evidence="3">
    <location>
        <begin position="409"/>
        <end position="430"/>
    </location>
</feature>
<dbReference type="Proteomes" id="UP000016801">
    <property type="component" value="Unassembled WGS sequence"/>
</dbReference>
<feature type="region of interest" description="Disordered" evidence="2">
    <location>
        <begin position="328"/>
        <end position="354"/>
    </location>
</feature>
<dbReference type="PhylomeDB" id="M1W1G0"/>
<feature type="transmembrane region" description="Helical" evidence="3">
    <location>
        <begin position="362"/>
        <end position="389"/>
    </location>
</feature>
<dbReference type="eggNOG" id="ENOG502QPMM">
    <property type="taxonomic scope" value="Eukaryota"/>
</dbReference>
<dbReference type="Pfam" id="PF06738">
    <property type="entry name" value="ThrE"/>
    <property type="match status" value="1"/>
</dbReference>
<organism evidence="5 6">
    <name type="scientific">Claviceps purpurea (strain 20.1)</name>
    <name type="common">Ergot fungus</name>
    <name type="synonym">Sphacelia segetum</name>
    <dbReference type="NCBI Taxonomy" id="1111077"/>
    <lineage>
        <taxon>Eukaryota</taxon>
        <taxon>Fungi</taxon>
        <taxon>Dikarya</taxon>
        <taxon>Ascomycota</taxon>
        <taxon>Pezizomycotina</taxon>
        <taxon>Sordariomycetes</taxon>
        <taxon>Hypocreomycetidae</taxon>
        <taxon>Hypocreales</taxon>
        <taxon>Clavicipitaceae</taxon>
        <taxon>Claviceps</taxon>
    </lineage>
</organism>
<keyword evidence="3" id="KW-1133">Transmembrane helix</keyword>
<sequence length="438" mass="46812">MTIGFSHGVVEQVHASEGIDLGRAQDVHDINMDVAHGRLGVEEGARRLDEVSGARSEYKVWFLILMYGLASACVAPFGFGGRLIDMPIAFILGCTVGVLQLVFAAKSERYAYVFEFLPAAITSFMARGFGSINNGQLFCFSALAQSSIVMCLPGYVILCGSFELHSRKNAASTRMAYVVAYILRLGCGIPIGAVLYGMMDSNATSETHCINPPLSRGWCFLFVAGFTVCLCIILLAKWRQIPAMMVAAVAGFCVISYITEHLTNHLSHFALIPPMLGALTVAIIASLYSRLSGRAQRLGLDFVDSHFWRRRVQPRLLLFSGRRHSEADAWPLPSPSDPEANTAPPPSIFNDGRRPREVGHHLAAATMLPGLLVLVPAGLAATGSLLAGIHTTPSAVNATATAVHLGFNLLQVATGISFGVSLGALILGPLGRSGLTSL</sequence>
<dbReference type="VEuPathDB" id="FungiDB:CPUR_00234"/>
<feature type="transmembrane region" description="Helical" evidence="3">
    <location>
        <begin position="112"/>
        <end position="130"/>
    </location>
</feature>
<name>M1W1G0_CLAP2</name>
<feature type="domain" description="Threonine/serine exporter-like N-terminal" evidence="4">
    <location>
        <begin position="10"/>
        <end position="195"/>
    </location>
</feature>
<dbReference type="STRING" id="1111077.M1W1G0"/>
<keyword evidence="3" id="KW-0812">Transmembrane</keyword>
<dbReference type="AlphaFoldDB" id="M1W1G0"/>
<dbReference type="InterPro" id="IPR010619">
    <property type="entry name" value="ThrE-like_N"/>
</dbReference>
<dbReference type="PANTHER" id="PTHR31082">
    <property type="entry name" value="PHEROMONE-REGULATED MEMBRANE PROTEIN 10"/>
    <property type="match status" value="1"/>
</dbReference>
<gene>
    <name evidence="5" type="ORF">CPUR_00234</name>
</gene>
<dbReference type="EMBL" id="CAGA01000001">
    <property type="protein sequence ID" value="CCE26765.1"/>
    <property type="molecule type" value="Genomic_DNA"/>
</dbReference>
<dbReference type="OrthoDB" id="413008at2759"/>
<keyword evidence="3" id="KW-0472">Membrane</keyword>
<dbReference type="HOGENOM" id="CLU_007078_4_3_1"/>
<proteinExistence type="inferred from homology"/>
<keyword evidence="6" id="KW-1185">Reference proteome</keyword>
<feature type="transmembrane region" description="Helical" evidence="3">
    <location>
        <begin position="60"/>
        <end position="80"/>
    </location>
</feature>
<evidence type="ECO:0000256" key="1">
    <source>
        <dbReference type="ARBA" id="ARBA00034125"/>
    </source>
</evidence>